<evidence type="ECO:0000313" key="4">
    <source>
        <dbReference type="Proteomes" id="UP001271007"/>
    </source>
</evidence>
<keyword evidence="1" id="KW-0732">Signal</keyword>
<proteinExistence type="predicted"/>
<keyword evidence="4" id="KW-1185">Reference proteome</keyword>
<dbReference type="Proteomes" id="UP001271007">
    <property type="component" value="Unassembled WGS sequence"/>
</dbReference>
<organism evidence="3 4">
    <name type="scientific">Extremus antarcticus</name>
    <dbReference type="NCBI Taxonomy" id="702011"/>
    <lineage>
        <taxon>Eukaryota</taxon>
        <taxon>Fungi</taxon>
        <taxon>Dikarya</taxon>
        <taxon>Ascomycota</taxon>
        <taxon>Pezizomycotina</taxon>
        <taxon>Dothideomycetes</taxon>
        <taxon>Dothideomycetidae</taxon>
        <taxon>Mycosphaerellales</taxon>
        <taxon>Extremaceae</taxon>
        <taxon>Extremus</taxon>
    </lineage>
</organism>
<feature type="signal peptide" evidence="1">
    <location>
        <begin position="1"/>
        <end position="19"/>
    </location>
</feature>
<gene>
    <name evidence="3" type="ORF">LTR09_005422</name>
</gene>
<accession>A0AAJ0DGZ3</accession>
<dbReference type="EMBL" id="JAWDJX010000015">
    <property type="protein sequence ID" value="KAK3053678.1"/>
    <property type="molecule type" value="Genomic_DNA"/>
</dbReference>
<comment type="caution">
    <text evidence="3">The sequence shown here is derived from an EMBL/GenBank/DDBJ whole genome shotgun (WGS) entry which is preliminary data.</text>
</comment>
<name>A0AAJ0DGZ3_9PEZI</name>
<protein>
    <recommendedName>
        <fullName evidence="2">DUF7907 domain-containing protein</fullName>
    </recommendedName>
</protein>
<reference evidence="3" key="1">
    <citation type="submission" date="2023-04" db="EMBL/GenBank/DDBJ databases">
        <title>Black Yeasts Isolated from many extreme environments.</title>
        <authorList>
            <person name="Coleine C."/>
            <person name="Stajich J.E."/>
            <person name="Selbmann L."/>
        </authorList>
    </citation>
    <scope>NUCLEOTIDE SEQUENCE</scope>
    <source>
        <strain evidence="3">CCFEE 5312</strain>
    </source>
</reference>
<evidence type="ECO:0000259" key="2">
    <source>
        <dbReference type="Pfam" id="PF25484"/>
    </source>
</evidence>
<sequence>MKLLSLATVATALLVGVEAIKNTTQEFRLKTALKPGQKGKSAYKDLYLEAYHTGAGLDDAVMVPHKSAGIKGFLNGTNGESGDVTYQNVVFDLGTDFGWSLIMAASVEFYSAWQPVQVNAGEGPSNPSGNSGFWFNGTGLQWSECRAPFYHTFGSVANVRKRPSRIGSRAARSTRSEAGWCAIGVCIHCLHYHKDVSLTLVNQGTALHSYSSVWMHTTTMRRAAVQRCISVRSTYESEAALSSLVSGADDVVLGAQGRMMLRTKSNDVLLPPRSMNNV</sequence>
<dbReference type="Pfam" id="PF25484">
    <property type="entry name" value="DUF7907"/>
    <property type="match status" value="1"/>
</dbReference>
<dbReference type="AlphaFoldDB" id="A0AAJ0DGZ3"/>
<evidence type="ECO:0000256" key="1">
    <source>
        <dbReference type="SAM" id="SignalP"/>
    </source>
</evidence>
<dbReference type="InterPro" id="IPR057229">
    <property type="entry name" value="DUF7907"/>
</dbReference>
<evidence type="ECO:0000313" key="3">
    <source>
        <dbReference type="EMBL" id="KAK3053678.1"/>
    </source>
</evidence>
<feature type="chain" id="PRO_5042537325" description="DUF7907 domain-containing protein" evidence="1">
    <location>
        <begin position="20"/>
        <end position="278"/>
    </location>
</feature>
<feature type="domain" description="DUF7907" evidence="2">
    <location>
        <begin position="24"/>
        <end position="144"/>
    </location>
</feature>